<organism evidence="2">
    <name type="scientific">termite gut metagenome</name>
    <dbReference type="NCBI Taxonomy" id="433724"/>
    <lineage>
        <taxon>unclassified sequences</taxon>
        <taxon>metagenomes</taxon>
        <taxon>organismal metagenomes</taxon>
    </lineage>
</organism>
<proteinExistence type="predicted"/>
<dbReference type="EMBL" id="SNRY01011360">
    <property type="protein sequence ID" value="KAA6304621.1"/>
    <property type="molecule type" value="Genomic_DNA"/>
</dbReference>
<keyword evidence="1" id="KW-0812">Transmembrane</keyword>
<gene>
    <name evidence="2" type="ORF">EZS27_043730</name>
</gene>
<keyword evidence="1" id="KW-1133">Transmembrane helix</keyword>
<evidence type="ECO:0000313" key="2">
    <source>
        <dbReference type="EMBL" id="KAA6304621.1"/>
    </source>
</evidence>
<feature type="transmembrane region" description="Helical" evidence="1">
    <location>
        <begin position="41"/>
        <end position="61"/>
    </location>
</feature>
<dbReference type="SUPFAM" id="SSF103473">
    <property type="entry name" value="MFS general substrate transporter"/>
    <property type="match status" value="1"/>
</dbReference>
<reference evidence="2" key="1">
    <citation type="submission" date="2019-03" db="EMBL/GenBank/DDBJ databases">
        <title>Single cell metagenomics reveals metabolic interactions within the superorganism composed of flagellate Streblomastix strix and complex community of Bacteroidetes bacteria on its surface.</title>
        <authorList>
            <person name="Treitli S.C."/>
            <person name="Kolisko M."/>
            <person name="Husnik F."/>
            <person name="Keeling P."/>
            <person name="Hampl V."/>
        </authorList>
    </citation>
    <scope>NUCLEOTIDE SEQUENCE</scope>
    <source>
        <strain evidence="2">STM</strain>
    </source>
</reference>
<accession>A0A5J4P7F2</accession>
<feature type="non-terminal residue" evidence="2">
    <location>
        <position position="1"/>
    </location>
</feature>
<evidence type="ECO:0000256" key="1">
    <source>
        <dbReference type="SAM" id="Phobius"/>
    </source>
</evidence>
<name>A0A5J4P7F2_9ZZZZ</name>
<keyword evidence="1" id="KW-0472">Membrane</keyword>
<dbReference type="AlphaFoldDB" id="A0A5J4P7F2"/>
<sequence>VLFTLAAILIFALGEMAGSPKITEYIGRIAPSDKKALYMGYSLVPVFLGNIFAGFISGSVYQQMSDKVTIPTRFASEKGLQIADGLSAKAYFEEIARNSSRRYP</sequence>
<dbReference type="Gene3D" id="1.20.1250.20">
    <property type="entry name" value="MFS general substrate transporter like domains"/>
    <property type="match status" value="1"/>
</dbReference>
<dbReference type="InterPro" id="IPR036259">
    <property type="entry name" value="MFS_trans_sf"/>
</dbReference>
<protein>
    <submittedName>
        <fullName evidence="2">Di-/tripeptide transporter</fullName>
    </submittedName>
</protein>
<comment type="caution">
    <text evidence="2">The sequence shown here is derived from an EMBL/GenBank/DDBJ whole genome shotgun (WGS) entry which is preliminary data.</text>
</comment>